<gene>
    <name evidence="2" type="ORF">SPIL2461_LOCUS7577</name>
</gene>
<dbReference type="Gene3D" id="3.40.50.1460">
    <property type="match status" value="1"/>
</dbReference>
<dbReference type="OrthoDB" id="5963278at2759"/>
<protein>
    <recommendedName>
        <fullName evidence="1">Peptidase C14 caspase domain-containing protein</fullName>
    </recommendedName>
</protein>
<dbReference type="GO" id="GO:0004197">
    <property type="term" value="F:cysteine-type endopeptidase activity"/>
    <property type="evidence" value="ECO:0007669"/>
    <property type="project" value="InterPro"/>
</dbReference>
<dbReference type="GO" id="GO:0006508">
    <property type="term" value="P:proteolysis"/>
    <property type="evidence" value="ECO:0007669"/>
    <property type="project" value="InterPro"/>
</dbReference>
<dbReference type="AlphaFoldDB" id="A0A812NXP6"/>
<evidence type="ECO:0000313" key="2">
    <source>
        <dbReference type="EMBL" id="CAE7327507.1"/>
    </source>
</evidence>
<accession>A0A812NXP6</accession>
<comment type="caution">
    <text evidence="2">The sequence shown here is derived from an EMBL/GenBank/DDBJ whole genome shotgun (WGS) entry which is preliminary data.</text>
</comment>
<feature type="domain" description="Peptidase C14 caspase" evidence="1">
    <location>
        <begin position="183"/>
        <end position="374"/>
    </location>
</feature>
<keyword evidence="3" id="KW-1185">Reference proteome</keyword>
<evidence type="ECO:0000259" key="1">
    <source>
        <dbReference type="Pfam" id="PF00656"/>
    </source>
</evidence>
<evidence type="ECO:0000313" key="3">
    <source>
        <dbReference type="Proteomes" id="UP000649617"/>
    </source>
</evidence>
<dbReference type="EMBL" id="CAJNIZ010011989">
    <property type="protein sequence ID" value="CAE7327507.1"/>
    <property type="molecule type" value="Genomic_DNA"/>
</dbReference>
<dbReference type="InterPro" id="IPR011600">
    <property type="entry name" value="Pept_C14_caspase"/>
</dbReference>
<proteinExistence type="predicted"/>
<dbReference type="SUPFAM" id="SSF57889">
    <property type="entry name" value="Cysteine-rich domain"/>
    <property type="match status" value="1"/>
</dbReference>
<dbReference type="Proteomes" id="UP000649617">
    <property type="component" value="Unassembled WGS sequence"/>
</dbReference>
<reference evidence="2" key="1">
    <citation type="submission" date="2021-02" db="EMBL/GenBank/DDBJ databases">
        <authorList>
            <person name="Dougan E. K."/>
            <person name="Rhodes N."/>
            <person name="Thang M."/>
            <person name="Chan C."/>
        </authorList>
    </citation>
    <scope>NUCLEOTIDE SEQUENCE</scope>
</reference>
<sequence length="414" mass="46217">MVRVECANRVQAFGLERSLLSEPSEPSEFSRPEPFWRGIRSTFASTAEPVLRQNVVPRNYVYTIIPPTTRWCHSGHHLMQVKLPELEERTKICHFCDAQLVRGQFTFTCSLCNYDVCVDCRQQPAEDMARKARLSRKMLMDHGLCSGGMLPTYLAVISSPGDLSEKVLNQGFRCRTSAGHEATKGPLRGALQDCLNIQKAFREGGARLPGRTIMDESFARNQPGQGSDFVLEKIHKTTMLRSVQFQLLVEDVDVYVVYYSGHGQKGTGAWLVTEDEALCFQELLELSRLYAVPFGKLIVVIADSCYSGAWCELHKQAFNRDNDRLAASNLIVFAAAQPLMEAGELDDGGDFTKWLLTQLSTPLYSLFENAKKKSEHKQGNQSFTVFEKVVSLPTCILQKPMASGLSGLVDADAE</sequence>
<name>A0A812NXP6_SYMPI</name>
<dbReference type="Pfam" id="PF00656">
    <property type="entry name" value="Peptidase_C14"/>
    <property type="match status" value="1"/>
</dbReference>
<dbReference type="InterPro" id="IPR046349">
    <property type="entry name" value="C1-like_sf"/>
</dbReference>
<organism evidence="2 3">
    <name type="scientific">Symbiodinium pilosum</name>
    <name type="common">Dinoflagellate</name>
    <dbReference type="NCBI Taxonomy" id="2952"/>
    <lineage>
        <taxon>Eukaryota</taxon>
        <taxon>Sar</taxon>
        <taxon>Alveolata</taxon>
        <taxon>Dinophyceae</taxon>
        <taxon>Suessiales</taxon>
        <taxon>Symbiodiniaceae</taxon>
        <taxon>Symbiodinium</taxon>
    </lineage>
</organism>